<evidence type="ECO:0000256" key="1">
    <source>
        <dbReference type="ARBA" id="ARBA00022723"/>
    </source>
</evidence>
<sequence length="269" mass="30826">MADPRLNRLPPADDVCCVCYEEADRMMRCSTCRNMFYCSQKCQKKDWSKDKQPHKNAYTHAHKHPIEGQAHQDLEDEVHRVAEILQKWMDAYEPYLADTKNNDVWKTGGLPEDLLIRDIQLSSAYSSDTYKRVPEGHPTYAYRLPTTLIARLFLIHLATPSPTRTTSDLRKLENWLGAIPPFPNAPTKLWPPKLLCRPGELSPGEYDAVLSVLPVIGEADMDLDAEENPDEAKEAGAGKKMSEQRWKKVAFMSRYHNLAHISRMLFITE</sequence>
<protein>
    <recommendedName>
        <fullName evidence="5">MYND-type domain-containing protein</fullName>
    </recommendedName>
</protein>
<proteinExistence type="predicted"/>
<dbReference type="Proteomes" id="UP000292702">
    <property type="component" value="Unassembled WGS sequence"/>
</dbReference>
<organism evidence="6 7">
    <name type="scientific">Steccherinum ochraceum</name>
    <dbReference type="NCBI Taxonomy" id="92696"/>
    <lineage>
        <taxon>Eukaryota</taxon>
        <taxon>Fungi</taxon>
        <taxon>Dikarya</taxon>
        <taxon>Basidiomycota</taxon>
        <taxon>Agaricomycotina</taxon>
        <taxon>Agaricomycetes</taxon>
        <taxon>Polyporales</taxon>
        <taxon>Steccherinaceae</taxon>
        <taxon>Steccherinum</taxon>
    </lineage>
</organism>
<dbReference type="EMBL" id="RWJN01000132">
    <property type="protein sequence ID" value="TCD66502.1"/>
    <property type="molecule type" value="Genomic_DNA"/>
</dbReference>
<keyword evidence="3" id="KW-0862">Zinc</keyword>
<evidence type="ECO:0000313" key="7">
    <source>
        <dbReference type="Proteomes" id="UP000292702"/>
    </source>
</evidence>
<keyword evidence="7" id="KW-1185">Reference proteome</keyword>
<dbReference type="GO" id="GO:0008270">
    <property type="term" value="F:zinc ion binding"/>
    <property type="evidence" value="ECO:0007669"/>
    <property type="project" value="UniProtKB-KW"/>
</dbReference>
<evidence type="ECO:0000256" key="4">
    <source>
        <dbReference type="PROSITE-ProRule" id="PRU00134"/>
    </source>
</evidence>
<evidence type="ECO:0000256" key="2">
    <source>
        <dbReference type="ARBA" id="ARBA00022771"/>
    </source>
</evidence>
<dbReference type="InterPro" id="IPR002893">
    <property type="entry name" value="Znf_MYND"/>
</dbReference>
<dbReference type="STRING" id="92696.A0A4R0RH84"/>
<dbReference type="PROSITE" id="PS50865">
    <property type="entry name" value="ZF_MYND_2"/>
    <property type="match status" value="1"/>
</dbReference>
<dbReference type="OrthoDB" id="3007465at2759"/>
<dbReference type="AlphaFoldDB" id="A0A4R0RH84"/>
<reference evidence="6 7" key="1">
    <citation type="submission" date="2018-11" db="EMBL/GenBank/DDBJ databases">
        <title>Genome assembly of Steccherinum ochraceum LE-BIN_3174, the white-rot fungus of the Steccherinaceae family (The Residual Polyporoid clade, Polyporales, Basidiomycota).</title>
        <authorList>
            <person name="Fedorova T.V."/>
            <person name="Glazunova O.A."/>
            <person name="Landesman E.O."/>
            <person name="Moiseenko K.V."/>
            <person name="Psurtseva N.V."/>
            <person name="Savinova O.S."/>
            <person name="Shakhova N.V."/>
            <person name="Tyazhelova T.V."/>
            <person name="Vasina D.V."/>
        </authorList>
    </citation>
    <scope>NUCLEOTIDE SEQUENCE [LARGE SCALE GENOMIC DNA]</scope>
    <source>
        <strain evidence="6 7">LE-BIN_3174</strain>
    </source>
</reference>
<accession>A0A4R0RH84</accession>
<gene>
    <name evidence="6" type="ORF">EIP91_001278</name>
</gene>
<dbReference type="Gene3D" id="6.10.140.2220">
    <property type="match status" value="1"/>
</dbReference>
<evidence type="ECO:0000256" key="3">
    <source>
        <dbReference type="ARBA" id="ARBA00022833"/>
    </source>
</evidence>
<keyword evidence="2 4" id="KW-0863">Zinc-finger</keyword>
<dbReference type="Pfam" id="PF01753">
    <property type="entry name" value="zf-MYND"/>
    <property type="match status" value="1"/>
</dbReference>
<feature type="domain" description="MYND-type" evidence="5">
    <location>
        <begin position="16"/>
        <end position="58"/>
    </location>
</feature>
<name>A0A4R0RH84_9APHY</name>
<dbReference type="SUPFAM" id="SSF144232">
    <property type="entry name" value="HIT/MYND zinc finger-like"/>
    <property type="match status" value="1"/>
</dbReference>
<keyword evidence="1" id="KW-0479">Metal-binding</keyword>
<comment type="caution">
    <text evidence="6">The sequence shown here is derived from an EMBL/GenBank/DDBJ whole genome shotgun (WGS) entry which is preliminary data.</text>
</comment>
<evidence type="ECO:0000313" key="6">
    <source>
        <dbReference type="EMBL" id="TCD66502.1"/>
    </source>
</evidence>
<evidence type="ECO:0000259" key="5">
    <source>
        <dbReference type="PROSITE" id="PS50865"/>
    </source>
</evidence>